<dbReference type="FunFam" id="3.60.40.10:FF:000005">
    <property type="entry name" value="Serine/threonine protein phosphatase"/>
    <property type="match status" value="1"/>
</dbReference>
<dbReference type="GO" id="GO:0046872">
    <property type="term" value="F:metal ion binding"/>
    <property type="evidence" value="ECO:0007669"/>
    <property type="project" value="UniProtKB-KW"/>
</dbReference>
<dbReference type="InterPro" id="IPR000014">
    <property type="entry name" value="PAS"/>
</dbReference>
<keyword evidence="7" id="KW-0378">Hydrolase</keyword>
<keyword evidence="3" id="KW-0808">Transferase</keyword>
<sequence>MMDARENRASGLALEVFDPVPVGVLVTVGPEHRLVYTNSLYRSIFGERPLGRPVRTVFSDLIPQEHLALFDQVVETGEAVRLTEEPVDVDGLGGAAPKRFFNFSLSAVSLGGERGVLVVAVEVTEQVDAVQRVRLISEERRRALQRYQSLVRAGTQVVWVADAGGAIVEAGPGWEEMTGQAWEEARGFGWMNAVHPDDRDPVARAWALATGEVSPLFEHTYRIRTVDGAFRHLYVRAAPVLEDDSVVEWVGIANDIEEQWQERRRRDLLGRAAAATADAMRLDEMFSALARVIVPALADGCGVYLLPEPVERPVEGLLVAERVAGAARDGLPEVPPRREEHFSPDSAFASAVRRRSPVRSSFPPGVPPPGFAPTGSGRWLAEAEANSMIILPVVVDGAVAAVVAAAACGGRTPFNGDDVILLERMFDRVRVPLSHIMEFQRTQSVALALQRSLLSEPPDVPGLRIAARYRPSSAAAAEVGGDWYDSFVLHDGATALVIGDVAGHDLSAAVTMGQLRNMLRGLAVDREEPPGEILRRLDVALAALHEYEGTATCVLARVEGTGDGGWELNYTIAGHPPPLLVTGDGGRFLTEPSEPLLGLVSDHPRSSAVEPLPPDGTLLLYTDGLVEHPGEHLDEGLLRLRRHAESLAREPLETFCDELLAGLPKTGRDDIAMIALRLPSAAPA</sequence>
<proteinExistence type="predicted"/>
<keyword evidence="5" id="KW-0547">Nucleotide-binding</keyword>
<gene>
    <name evidence="17" type="ORF">HDA32_005677</name>
</gene>
<dbReference type="EMBL" id="JACCCC010000001">
    <property type="protein sequence ID" value="NYE50557.1"/>
    <property type="molecule type" value="Genomic_DNA"/>
</dbReference>
<evidence type="ECO:0000256" key="5">
    <source>
        <dbReference type="ARBA" id="ARBA00022741"/>
    </source>
</evidence>
<dbReference type="GO" id="GO:0016301">
    <property type="term" value="F:kinase activity"/>
    <property type="evidence" value="ECO:0007669"/>
    <property type="project" value="UniProtKB-KW"/>
</dbReference>
<dbReference type="InterPro" id="IPR013656">
    <property type="entry name" value="PAS_4"/>
</dbReference>
<dbReference type="InterPro" id="IPR036457">
    <property type="entry name" value="PPM-type-like_dom_sf"/>
</dbReference>
<dbReference type="EC" id="3.1.3.16" evidence="1"/>
<dbReference type="SMART" id="SM00091">
    <property type="entry name" value="PAS"/>
    <property type="match status" value="2"/>
</dbReference>
<dbReference type="PANTHER" id="PTHR43156:SF2">
    <property type="entry name" value="STAGE II SPORULATION PROTEIN E"/>
    <property type="match status" value="1"/>
</dbReference>
<dbReference type="InterPro" id="IPR029016">
    <property type="entry name" value="GAF-like_dom_sf"/>
</dbReference>
<reference evidence="17 18" key="1">
    <citation type="submission" date="2020-07" db="EMBL/GenBank/DDBJ databases">
        <title>Sequencing the genomes of 1000 actinobacteria strains.</title>
        <authorList>
            <person name="Klenk H.-P."/>
        </authorList>
    </citation>
    <scope>NUCLEOTIDE SEQUENCE [LARGE SCALE GENOMIC DNA]</scope>
    <source>
        <strain evidence="17 18">CXB654</strain>
    </source>
</reference>
<keyword evidence="11" id="KW-0464">Manganese</keyword>
<dbReference type="Pfam" id="PF08448">
    <property type="entry name" value="PAS_4"/>
    <property type="match status" value="1"/>
</dbReference>
<dbReference type="SUPFAM" id="SSF55781">
    <property type="entry name" value="GAF domain-like"/>
    <property type="match status" value="1"/>
</dbReference>
<keyword evidence="4" id="KW-0479">Metal-binding</keyword>
<dbReference type="InterPro" id="IPR001932">
    <property type="entry name" value="PPM-type_phosphatase-like_dom"/>
</dbReference>
<keyword evidence="18" id="KW-1185">Reference proteome</keyword>
<dbReference type="GO" id="GO:0004722">
    <property type="term" value="F:protein serine/threonine phosphatase activity"/>
    <property type="evidence" value="ECO:0007669"/>
    <property type="project" value="UniProtKB-EC"/>
</dbReference>
<dbReference type="Pfam" id="PF01590">
    <property type="entry name" value="GAF"/>
    <property type="match status" value="1"/>
</dbReference>
<dbReference type="Gene3D" id="3.60.40.10">
    <property type="entry name" value="PPM-type phosphatase domain"/>
    <property type="match status" value="1"/>
</dbReference>
<keyword evidence="8" id="KW-0067">ATP-binding</keyword>
<keyword evidence="9" id="KW-0460">Magnesium</keyword>
<dbReference type="SUPFAM" id="SSF81606">
    <property type="entry name" value="PP2C-like"/>
    <property type="match status" value="1"/>
</dbReference>
<dbReference type="PROSITE" id="PS50112">
    <property type="entry name" value="PAS"/>
    <property type="match status" value="1"/>
</dbReference>
<dbReference type="Pfam" id="PF08447">
    <property type="entry name" value="PAS_3"/>
    <property type="match status" value="1"/>
</dbReference>
<dbReference type="Gene3D" id="3.30.450.40">
    <property type="match status" value="1"/>
</dbReference>
<evidence type="ECO:0000256" key="15">
    <source>
        <dbReference type="ARBA" id="ARBA00081350"/>
    </source>
</evidence>
<dbReference type="Gene3D" id="3.30.450.20">
    <property type="entry name" value="PAS domain"/>
    <property type="match status" value="2"/>
</dbReference>
<dbReference type="InterPro" id="IPR003018">
    <property type="entry name" value="GAF"/>
</dbReference>
<dbReference type="InterPro" id="IPR052016">
    <property type="entry name" value="Bact_Sigma-Reg"/>
</dbReference>
<dbReference type="InterPro" id="IPR035965">
    <property type="entry name" value="PAS-like_dom_sf"/>
</dbReference>
<evidence type="ECO:0000313" key="18">
    <source>
        <dbReference type="Proteomes" id="UP000589036"/>
    </source>
</evidence>
<dbReference type="PANTHER" id="PTHR43156">
    <property type="entry name" value="STAGE II SPORULATION PROTEIN E-RELATED"/>
    <property type="match status" value="1"/>
</dbReference>
<evidence type="ECO:0000256" key="14">
    <source>
        <dbReference type="ARBA" id="ARBA00075117"/>
    </source>
</evidence>
<dbReference type="SMART" id="SM00086">
    <property type="entry name" value="PAC"/>
    <property type="match status" value="1"/>
</dbReference>
<dbReference type="Proteomes" id="UP000589036">
    <property type="component" value="Unassembled WGS sequence"/>
</dbReference>
<evidence type="ECO:0000313" key="17">
    <source>
        <dbReference type="EMBL" id="NYE50557.1"/>
    </source>
</evidence>
<evidence type="ECO:0000256" key="9">
    <source>
        <dbReference type="ARBA" id="ARBA00022842"/>
    </source>
</evidence>
<dbReference type="CDD" id="cd00130">
    <property type="entry name" value="PAS"/>
    <property type="match status" value="1"/>
</dbReference>
<dbReference type="SUPFAM" id="SSF55785">
    <property type="entry name" value="PYP-like sensor domain (PAS domain)"/>
    <property type="match status" value="2"/>
</dbReference>
<dbReference type="RefSeq" id="WP_246334513.1">
    <property type="nucleotide sequence ID" value="NZ_BAAAYY010000006.1"/>
</dbReference>
<comment type="caution">
    <text evidence="17">The sequence shown here is derived from an EMBL/GenBank/DDBJ whole genome shotgun (WGS) entry which is preliminary data.</text>
</comment>
<evidence type="ECO:0000256" key="11">
    <source>
        <dbReference type="ARBA" id="ARBA00023211"/>
    </source>
</evidence>
<evidence type="ECO:0000256" key="2">
    <source>
        <dbReference type="ARBA" id="ARBA00022553"/>
    </source>
</evidence>
<dbReference type="NCBIfam" id="TIGR00229">
    <property type="entry name" value="sensory_box"/>
    <property type="match status" value="1"/>
</dbReference>
<evidence type="ECO:0000256" key="6">
    <source>
        <dbReference type="ARBA" id="ARBA00022777"/>
    </source>
</evidence>
<dbReference type="InterPro" id="IPR013655">
    <property type="entry name" value="PAS_fold_3"/>
</dbReference>
<comment type="function">
    <text evidence="13">Primarily acts as an independent SigF regulator that is sensitive to the osmosensory signal, mediating the cross talk of PknD with the SigF regulon. Possesses both phosphatase and kinase activities. The kinase domain functions as a classic anti-sigma factor-like kinase to phosphorylate the anti-anti-sigma factor domain at the canonical regulatory site, and the phosphatase domain antagonizes this activity.</text>
</comment>
<name>A0A852U4M2_9ACTN</name>
<evidence type="ECO:0000256" key="3">
    <source>
        <dbReference type="ARBA" id="ARBA00022679"/>
    </source>
</evidence>
<protein>
    <recommendedName>
        <fullName evidence="1">protein-serine/threonine phosphatase</fullName>
        <ecNumber evidence="1">3.1.3.16</ecNumber>
    </recommendedName>
    <alternativeName>
        <fullName evidence="15">Protein-serine/threonine phosphatase</fullName>
    </alternativeName>
    <alternativeName>
        <fullName evidence="14">Serine/threonine-protein kinase</fullName>
    </alternativeName>
</protein>
<dbReference type="SMART" id="SM00331">
    <property type="entry name" value="PP2C_SIG"/>
    <property type="match status" value="1"/>
</dbReference>
<evidence type="ECO:0000256" key="4">
    <source>
        <dbReference type="ARBA" id="ARBA00022723"/>
    </source>
</evidence>
<evidence type="ECO:0000256" key="8">
    <source>
        <dbReference type="ARBA" id="ARBA00022840"/>
    </source>
</evidence>
<evidence type="ECO:0000259" key="16">
    <source>
        <dbReference type="PROSITE" id="PS50112"/>
    </source>
</evidence>
<feature type="domain" description="PAS" evidence="16">
    <location>
        <begin position="143"/>
        <end position="204"/>
    </location>
</feature>
<dbReference type="GO" id="GO:0005524">
    <property type="term" value="F:ATP binding"/>
    <property type="evidence" value="ECO:0007669"/>
    <property type="project" value="UniProtKB-KW"/>
</dbReference>
<comment type="catalytic activity">
    <reaction evidence="12">
        <text>O-phospho-L-seryl-[protein] + H2O = L-seryl-[protein] + phosphate</text>
        <dbReference type="Rhea" id="RHEA:20629"/>
        <dbReference type="Rhea" id="RHEA-COMP:9863"/>
        <dbReference type="Rhea" id="RHEA-COMP:11604"/>
        <dbReference type="ChEBI" id="CHEBI:15377"/>
        <dbReference type="ChEBI" id="CHEBI:29999"/>
        <dbReference type="ChEBI" id="CHEBI:43474"/>
        <dbReference type="ChEBI" id="CHEBI:83421"/>
        <dbReference type="EC" id="3.1.3.16"/>
    </reaction>
</comment>
<accession>A0A852U4M2</accession>
<dbReference type="Pfam" id="PF07228">
    <property type="entry name" value="SpoIIE"/>
    <property type="match status" value="1"/>
</dbReference>
<organism evidence="17 18">
    <name type="scientific">Spinactinospora alkalitolerans</name>
    <dbReference type="NCBI Taxonomy" id="687207"/>
    <lineage>
        <taxon>Bacteria</taxon>
        <taxon>Bacillati</taxon>
        <taxon>Actinomycetota</taxon>
        <taxon>Actinomycetes</taxon>
        <taxon>Streptosporangiales</taxon>
        <taxon>Nocardiopsidaceae</taxon>
        <taxon>Spinactinospora</taxon>
    </lineage>
</organism>
<evidence type="ECO:0000256" key="12">
    <source>
        <dbReference type="ARBA" id="ARBA00047761"/>
    </source>
</evidence>
<evidence type="ECO:0000256" key="1">
    <source>
        <dbReference type="ARBA" id="ARBA00013081"/>
    </source>
</evidence>
<evidence type="ECO:0000256" key="13">
    <source>
        <dbReference type="ARBA" id="ARBA00056274"/>
    </source>
</evidence>
<evidence type="ECO:0000256" key="7">
    <source>
        <dbReference type="ARBA" id="ARBA00022801"/>
    </source>
</evidence>
<dbReference type="AlphaFoldDB" id="A0A852U4M2"/>
<keyword evidence="2" id="KW-0597">Phosphoprotein</keyword>
<keyword evidence="6" id="KW-0418">Kinase</keyword>
<evidence type="ECO:0000256" key="10">
    <source>
        <dbReference type="ARBA" id="ARBA00022912"/>
    </source>
</evidence>
<keyword evidence="10" id="KW-0904">Protein phosphatase</keyword>
<dbReference type="InterPro" id="IPR001610">
    <property type="entry name" value="PAC"/>
</dbReference>